<accession>A0ABX1PJR4</accession>
<keyword evidence="4" id="KW-1185">Reference proteome</keyword>
<name>A0ABX1PJR4_9RHOO</name>
<keyword evidence="2" id="KW-0472">Membrane</keyword>
<dbReference type="PRINTS" id="PR00813">
    <property type="entry name" value="BCTERIALGSPG"/>
</dbReference>
<dbReference type="InterPro" id="IPR000983">
    <property type="entry name" value="Bac_GSPG_pilin"/>
</dbReference>
<dbReference type="SUPFAM" id="SSF54523">
    <property type="entry name" value="Pili subunits"/>
    <property type="match status" value="1"/>
</dbReference>
<dbReference type="PANTHER" id="PTHR30093">
    <property type="entry name" value="GENERAL SECRETION PATHWAY PROTEIN G"/>
    <property type="match status" value="1"/>
</dbReference>
<organism evidence="3 4">
    <name type="scientific">Aromatoleum anaerobium</name>
    <dbReference type="NCBI Taxonomy" id="182180"/>
    <lineage>
        <taxon>Bacteria</taxon>
        <taxon>Pseudomonadati</taxon>
        <taxon>Pseudomonadota</taxon>
        <taxon>Betaproteobacteria</taxon>
        <taxon>Rhodocyclales</taxon>
        <taxon>Rhodocyclaceae</taxon>
        <taxon>Aromatoleum</taxon>
    </lineage>
</organism>
<dbReference type="EMBL" id="WTVG01000019">
    <property type="protein sequence ID" value="NMG24778.1"/>
    <property type="molecule type" value="Genomic_DNA"/>
</dbReference>
<dbReference type="PROSITE" id="PS00409">
    <property type="entry name" value="PROKAR_NTER_METHYL"/>
    <property type="match status" value="1"/>
</dbReference>
<proteinExistence type="predicted"/>
<dbReference type="Proteomes" id="UP000615989">
    <property type="component" value="Unassembled WGS sequence"/>
</dbReference>
<keyword evidence="2" id="KW-1133">Transmembrane helix</keyword>
<comment type="caution">
    <text evidence="3">The sequence shown here is derived from an EMBL/GenBank/DDBJ whole genome shotgun (WGS) entry which is preliminary data.</text>
</comment>
<keyword evidence="2" id="KW-0812">Transmembrane</keyword>
<feature type="transmembrane region" description="Helical" evidence="2">
    <location>
        <begin position="21"/>
        <end position="43"/>
    </location>
</feature>
<dbReference type="InterPro" id="IPR045584">
    <property type="entry name" value="Pilin-like"/>
</dbReference>
<keyword evidence="1" id="KW-0488">Methylation</keyword>
<evidence type="ECO:0000313" key="4">
    <source>
        <dbReference type="Proteomes" id="UP000615989"/>
    </source>
</evidence>
<sequence>MINRRSPGVSRGPSRPAGFTLIELLVVMAIIATLLSIAAPRYFAHLDRAREATLRQSLAVMRDAIDKYRADTGSYPQKLDDLVSRRYLRAVPKDPITESDATWKLLAPPDGEGESEGVWDIRSGAAQRASDGGNYADW</sequence>
<dbReference type="Pfam" id="PF07963">
    <property type="entry name" value="N_methyl"/>
    <property type="match status" value="1"/>
</dbReference>
<evidence type="ECO:0000256" key="2">
    <source>
        <dbReference type="SAM" id="Phobius"/>
    </source>
</evidence>
<dbReference type="PANTHER" id="PTHR30093:SF47">
    <property type="entry name" value="TYPE IV PILUS NON-CORE MINOR PILIN PILE"/>
    <property type="match status" value="1"/>
</dbReference>
<evidence type="ECO:0000313" key="3">
    <source>
        <dbReference type="EMBL" id="NMG24778.1"/>
    </source>
</evidence>
<dbReference type="InterPro" id="IPR012902">
    <property type="entry name" value="N_methyl_site"/>
</dbReference>
<dbReference type="RefSeq" id="WP_169118159.1">
    <property type="nucleotide sequence ID" value="NZ_WTVG02000037.1"/>
</dbReference>
<evidence type="ECO:0000256" key="1">
    <source>
        <dbReference type="ARBA" id="ARBA00022481"/>
    </source>
</evidence>
<protein>
    <submittedName>
        <fullName evidence="3">Prepilin-type N-terminal cleavage/methylation domain-containing protein</fullName>
    </submittedName>
</protein>
<gene>
    <name evidence="3" type="ORF">GO606_08590</name>
</gene>
<dbReference type="NCBIfam" id="TIGR02532">
    <property type="entry name" value="IV_pilin_GFxxxE"/>
    <property type="match status" value="1"/>
</dbReference>
<reference evidence="3" key="1">
    <citation type="submission" date="2019-12" db="EMBL/GenBank/DDBJ databases">
        <title>Comparative genomics gives insights into the taxonomy of the Azoarcus-Aromatoleum group and reveals separate origins of nif in the plant-associated Azoarcus and non-plant-associated Aromatoleum sub-groups.</title>
        <authorList>
            <person name="Lafos M."/>
            <person name="Maluk M."/>
            <person name="Batista M."/>
            <person name="Junghare M."/>
            <person name="Carmona M."/>
            <person name="Faoro H."/>
            <person name="Cruz L.M."/>
            <person name="Battistoni F."/>
            <person name="De Souza E."/>
            <person name="Pedrosa F."/>
            <person name="Chen W.-M."/>
            <person name="Poole P.S."/>
            <person name="Dixon R.A."/>
            <person name="James E.K."/>
        </authorList>
    </citation>
    <scope>NUCLEOTIDE SEQUENCE</scope>
    <source>
        <strain evidence="3">LuFRes1</strain>
    </source>
</reference>
<dbReference type="Gene3D" id="3.30.700.10">
    <property type="entry name" value="Glycoprotein, Type 4 Pilin"/>
    <property type="match status" value="1"/>
</dbReference>